<organism evidence="6 7">
    <name type="scientific">Knufia fluminis</name>
    <dbReference type="NCBI Taxonomy" id="191047"/>
    <lineage>
        <taxon>Eukaryota</taxon>
        <taxon>Fungi</taxon>
        <taxon>Dikarya</taxon>
        <taxon>Ascomycota</taxon>
        <taxon>Pezizomycotina</taxon>
        <taxon>Eurotiomycetes</taxon>
        <taxon>Chaetothyriomycetidae</taxon>
        <taxon>Chaetothyriales</taxon>
        <taxon>Trichomeriaceae</taxon>
        <taxon>Knufia</taxon>
    </lineage>
</organism>
<dbReference type="GO" id="GO:0003723">
    <property type="term" value="F:RNA binding"/>
    <property type="evidence" value="ECO:0007669"/>
    <property type="project" value="UniProtKB-KW"/>
</dbReference>
<dbReference type="GO" id="GO:0071038">
    <property type="term" value="P:TRAMP-dependent tRNA surveillance pathway"/>
    <property type="evidence" value="ECO:0007669"/>
    <property type="project" value="TreeGrafter"/>
</dbReference>
<sequence>MAEALVVLPGDAIDASYLPTAQKRKIGLGIKQEFNSNDFTSTIAGRVEVDHRKKAAQISTPHGRYVGKAGDSVICQVRGASFETFHLYINAYSPQAILSHFSFEGASKKTRPQLKTGDVVYAKIASAQKNTDIELTCVNPSTGKADGLGPLNDGMVFDVSLDLANRLLKKQLAPLMEELGNKIPGGFEIVTGKNGKVWVHCADAGAKGIIAVGRILHKVDEGEVQEKESKKLVNRTLKETGLG</sequence>
<keyword evidence="2" id="KW-0963">Cytoplasm</keyword>
<dbReference type="Pfam" id="PF15985">
    <property type="entry name" value="KH_6"/>
    <property type="match status" value="1"/>
</dbReference>
<dbReference type="GO" id="GO:0000176">
    <property type="term" value="C:nuclear exosome (RNase complex)"/>
    <property type="evidence" value="ECO:0007669"/>
    <property type="project" value="TreeGrafter"/>
</dbReference>
<dbReference type="Pfam" id="PF21262">
    <property type="entry name" value="RRP40_S1"/>
    <property type="match status" value="1"/>
</dbReference>
<dbReference type="PANTHER" id="PTHR21321:SF1">
    <property type="entry name" value="EXOSOME COMPLEX COMPONENT RRP40"/>
    <property type="match status" value="1"/>
</dbReference>
<evidence type="ECO:0000256" key="4">
    <source>
        <dbReference type="ARBA" id="ARBA00022884"/>
    </source>
</evidence>
<dbReference type="GO" id="GO:0000467">
    <property type="term" value="P:exonucleolytic trimming to generate mature 3'-end of 5.8S rRNA from tricistronic rRNA transcript (SSU-rRNA, 5.8S rRNA, LSU-rRNA)"/>
    <property type="evidence" value="ECO:0007669"/>
    <property type="project" value="TreeGrafter"/>
</dbReference>
<dbReference type="InterPro" id="IPR036612">
    <property type="entry name" value="KH_dom_type_1_sf"/>
</dbReference>
<evidence type="ECO:0000256" key="2">
    <source>
        <dbReference type="ARBA" id="ARBA00022490"/>
    </source>
</evidence>
<protein>
    <submittedName>
        <fullName evidence="6">Exosome non-catalytic core subunit rrp40</fullName>
    </submittedName>
</protein>
<reference evidence="6 7" key="1">
    <citation type="submission" date="2022-12" db="EMBL/GenBank/DDBJ databases">
        <title>Genomic features and morphological characterization of a novel Knufia sp. strain isolated from spacecraft assembly facility.</title>
        <authorList>
            <person name="Teixeira M."/>
            <person name="Chander A.M."/>
            <person name="Stajich J.E."/>
            <person name="Venkateswaran K."/>
        </authorList>
    </citation>
    <scope>NUCLEOTIDE SEQUENCE [LARGE SCALE GENOMIC DNA]</scope>
    <source>
        <strain evidence="6 7">FJI-L2-BK-P2</strain>
    </source>
</reference>
<gene>
    <name evidence="6" type="primary">RRP40</name>
    <name evidence="6" type="ORF">OHC33_002748</name>
</gene>
<dbReference type="SUPFAM" id="SSF54791">
    <property type="entry name" value="Eukaryotic type KH-domain (KH-domain type I)"/>
    <property type="match status" value="1"/>
</dbReference>
<evidence type="ECO:0000313" key="6">
    <source>
        <dbReference type="EMBL" id="KAK5956174.1"/>
    </source>
</evidence>
<keyword evidence="4" id="KW-0694">RNA-binding</keyword>
<dbReference type="SUPFAM" id="SSF50249">
    <property type="entry name" value="Nucleic acid-binding proteins"/>
    <property type="match status" value="1"/>
</dbReference>
<dbReference type="PANTHER" id="PTHR21321">
    <property type="entry name" value="PNAS-3 RELATED"/>
    <property type="match status" value="1"/>
</dbReference>
<dbReference type="FunFam" id="2.40.50.140:FF:000127">
    <property type="entry name" value="Exosome complex component RRP40"/>
    <property type="match status" value="1"/>
</dbReference>
<dbReference type="Proteomes" id="UP001316803">
    <property type="component" value="Unassembled WGS sequence"/>
</dbReference>
<accession>A0AAN8EHS7</accession>
<keyword evidence="3" id="KW-0271">Exosome</keyword>
<evidence type="ECO:0000313" key="7">
    <source>
        <dbReference type="Proteomes" id="UP001316803"/>
    </source>
</evidence>
<dbReference type="InterPro" id="IPR004088">
    <property type="entry name" value="KH_dom_type_1"/>
</dbReference>
<evidence type="ECO:0000256" key="1">
    <source>
        <dbReference type="ARBA" id="ARBA00004123"/>
    </source>
</evidence>
<dbReference type="InterPro" id="IPR026699">
    <property type="entry name" value="Exosome_RNA_bind1/RRP40/RRP4"/>
</dbReference>
<feature type="domain" description="K Homology" evidence="5">
    <location>
        <begin position="154"/>
        <end position="204"/>
    </location>
</feature>
<keyword evidence="7" id="KW-1185">Reference proteome</keyword>
<dbReference type="EMBL" id="JAKLMC020000005">
    <property type="protein sequence ID" value="KAK5956174.1"/>
    <property type="molecule type" value="Genomic_DNA"/>
</dbReference>
<proteinExistence type="predicted"/>
<evidence type="ECO:0000259" key="5">
    <source>
        <dbReference type="Pfam" id="PF15985"/>
    </source>
</evidence>
<comment type="subcellular location">
    <subcellularLocation>
        <location evidence="1">Nucleus</location>
    </subcellularLocation>
</comment>
<dbReference type="GO" id="GO:0000177">
    <property type="term" value="C:cytoplasmic exosome (RNase complex)"/>
    <property type="evidence" value="ECO:0007669"/>
    <property type="project" value="TreeGrafter"/>
</dbReference>
<name>A0AAN8EHS7_9EURO</name>
<dbReference type="Gene3D" id="3.30.1370.10">
    <property type="entry name" value="K Homology domain, type 1"/>
    <property type="match status" value="1"/>
</dbReference>
<comment type="caution">
    <text evidence="6">The sequence shown here is derived from an EMBL/GenBank/DDBJ whole genome shotgun (WGS) entry which is preliminary data.</text>
</comment>
<dbReference type="GO" id="GO:0071051">
    <property type="term" value="P:poly(A)-dependent snoRNA 3'-end processing"/>
    <property type="evidence" value="ECO:0007669"/>
    <property type="project" value="TreeGrafter"/>
</dbReference>
<dbReference type="GO" id="GO:0071035">
    <property type="term" value="P:nuclear polyadenylation-dependent rRNA catabolic process"/>
    <property type="evidence" value="ECO:0007669"/>
    <property type="project" value="TreeGrafter"/>
</dbReference>
<evidence type="ECO:0000256" key="3">
    <source>
        <dbReference type="ARBA" id="ARBA00022835"/>
    </source>
</evidence>
<dbReference type="InterPro" id="IPR012340">
    <property type="entry name" value="NA-bd_OB-fold"/>
</dbReference>
<dbReference type="GO" id="GO:0034475">
    <property type="term" value="P:U4 snRNA 3'-end processing"/>
    <property type="evidence" value="ECO:0007669"/>
    <property type="project" value="TreeGrafter"/>
</dbReference>
<dbReference type="AlphaFoldDB" id="A0AAN8EHS7"/>
<dbReference type="GO" id="GO:0071034">
    <property type="term" value="P:CUT catabolic process"/>
    <property type="evidence" value="ECO:0007669"/>
    <property type="project" value="TreeGrafter"/>
</dbReference>
<dbReference type="Gene3D" id="2.40.50.140">
    <property type="entry name" value="Nucleic acid-binding proteins"/>
    <property type="match status" value="1"/>
</dbReference>